<feature type="region of interest" description="Disordered" evidence="1">
    <location>
        <begin position="41"/>
        <end position="93"/>
    </location>
</feature>
<dbReference type="Proteomes" id="UP001066276">
    <property type="component" value="Chromosome 3_1"/>
</dbReference>
<keyword evidence="3" id="KW-1185">Reference proteome</keyword>
<evidence type="ECO:0000256" key="1">
    <source>
        <dbReference type="SAM" id="MobiDB-lite"/>
    </source>
</evidence>
<feature type="compositionally biased region" description="Basic residues" evidence="1">
    <location>
        <begin position="82"/>
        <end position="93"/>
    </location>
</feature>
<reference evidence="2" key="1">
    <citation type="journal article" date="2022" name="bioRxiv">
        <title>Sequencing and chromosome-scale assembly of the giantPleurodeles waltlgenome.</title>
        <authorList>
            <person name="Brown T."/>
            <person name="Elewa A."/>
            <person name="Iarovenko S."/>
            <person name="Subramanian E."/>
            <person name="Araus A.J."/>
            <person name="Petzold A."/>
            <person name="Susuki M."/>
            <person name="Suzuki K.-i.T."/>
            <person name="Hayashi T."/>
            <person name="Toyoda A."/>
            <person name="Oliveira C."/>
            <person name="Osipova E."/>
            <person name="Leigh N.D."/>
            <person name="Simon A."/>
            <person name="Yun M.H."/>
        </authorList>
    </citation>
    <scope>NUCLEOTIDE SEQUENCE</scope>
    <source>
        <strain evidence="2">20211129_DDA</strain>
        <tissue evidence="2">Liver</tissue>
    </source>
</reference>
<evidence type="ECO:0000313" key="2">
    <source>
        <dbReference type="EMBL" id="KAJ1186387.1"/>
    </source>
</evidence>
<protein>
    <submittedName>
        <fullName evidence="2">Uncharacterized protein</fullName>
    </submittedName>
</protein>
<dbReference type="AlphaFoldDB" id="A0AAV7UBN3"/>
<sequence length="93" mass="10823">MRKRYLRTVQAEGPVCGRGWFGRQRVVRERQIDTAVTLEKQKDPFQQLSDHPPQFEVQFGSRGDSSSAQQHACLRLETTMMRKPHRGRNKDSP</sequence>
<name>A0AAV7UBN3_PLEWA</name>
<proteinExistence type="predicted"/>
<organism evidence="2 3">
    <name type="scientific">Pleurodeles waltl</name>
    <name type="common">Iberian ribbed newt</name>
    <dbReference type="NCBI Taxonomy" id="8319"/>
    <lineage>
        <taxon>Eukaryota</taxon>
        <taxon>Metazoa</taxon>
        <taxon>Chordata</taxon>
        <taxon>Craniata</taxon>
        <taxon>Vertebrata</taxon>
        <taxon>Euteleostomi</taxon>
        <taxon>Amphibia</taxon>
        <taxon>Batrachia</taxon>
        <taxon>Caudata</taxon>
        <taxon>Salamandroidea</taxon>
        <taxon>Salamandridae</taxon>
        <taxon>Pleurodelinae</taxon>
        <taxon>Pleurodeles</taxon>
    </lineage>
</organism>
<evidence type="ECO:0000313" key="3">
    <source>
        <dbReference type="Proteomes" id="UP001066276"/>
    </source>
</evidence>
<comment type="caution">
    <text evidence="2">The sequence shown here is derived from an EMBL/GenBank/DDBJ whole genome shotgun (WGS) entry which is preliminary data.</text>
</comment>
<gene>
    <name evidence="2" type="ORF">NDU88_003168</name>
</gene>
<accession>A0AAV7UBN3</accession>
<dbReference type="EMBL" id="JANPWB010000005">
    <property type="protein sequence ID" value="KAJ1186387.1"/>
    <property type="molecule type" value="Genomic_DNA"/>
</dbReference>